<proteinExistence type="predicted"/>
<dbReference type="EMBL" id="BSFQ01000004">
    <property type="protein sequence ID" value="GLL10326.1"/>
    <property type="molecule type" value="Genomic_DNA"/>
</dbReference>
<dbReference type="Pfam" id="PF07690">
    <property type="entry name" value="MFS_1"/>
    <property type="match status" value="1"/>
</dbReference>
<dbReference type="Gene3D" id="1.20.1250.20">
    <property type="entry name" value="MFS general substrate transporter like domains"/>
    <property type="match status" value="1"/>
</dbReference>
<dbReference type="GO" id="GO:0022857">
    <property type="term" value="F:transmembrane transporter activity"/>
    <property type="evidence" value="ECO:0007669"/>
    <property type="project" value="InterPro"/>
</dbReference>
<evidence type="ECO:0000259" key="7">
    <source>
        <dbReference type="PROSITE" id="PS50850"/>
    </source>
</evidence>
<protein>
    <submittedName>
        <fullName evidence="8">MFS transporter</fullName>
    </submittedName>
</protein>
<sequence length="428" mass="44762">MGSWRAYLVWSTGLLAYLVGVMHRTSFGVAGLDAAERFGATPAVLSGFVVLQLLVYASLQVPTGVLLDRFGAKALVLAGALLMAAGQATLALATSLPLAIAARVLVGAGDAFTFISVLSVLNAWFPARRVPVLTQLTGLLGQIGQVLSAVPLAAILHGPGWTPAFLAAAGLGVLSALAVLAVFRESPPGSPVRPDAPTPREVLDGLRSSWREPGTRLGFFTHMGTQFSGTVFGLLWGVPYLVAGQGVRQGTASALLTLLVAVGIVAGPLFGTFTARHPFRRSYLVIGVIVLTAATWTVVLLIPPPVPLWLLVVLVVVLALGPPGSMVGFDYARTFNPSRRQGTAVGIVNVGGFSASLVLALVVGLVLSVLGGYTPAAFRAAWAVQYVLWAIALVGIVVMRAQARRNLRDAGTVVPTLREFVRERRGRA</sequence>
<organism evidence="8 9">
    <name type="scientific">Pseudonocardia halophobica</name>
    <dbReference type="NCBI Taxonomy" id="29401"/>
    <lineage>
        <taxon>Bacteria</taxon>
        <taxon>Bacillati</taxon>
        <taxon>Actinomycetota</taxon>
        <taxon>Actinomycetes</taxon>
        <taxon>Pseudonocardiales</taxon>
        <taxon>Pseudonocardiaceae</taxon>
        <taxon>Pseudonocardia</taxon>
    </lineage>
</organism>
<evidence type="ECO:0000256" key="3">
    <source>
        <dbReference type="ARBA" id="ARBA00022692"/>
    </source>
</evidence>
<feature type="transmembrane region" description="Helical" evidence="6">
    <location>
        <begin position="100"/>
        <end position="124"/>
    </location>
</feature>
<reference evidence="8" key="2">
    <citation type="submission" date="2023-01" db="EMBL/GenBank/DDBJ databases">
        <authorList>
            <person name="Sun Q."/>
            <person name="Evtushenko L."/>
        </authorList>
    </citation>
    <scope>NUCLEOTIDE SEQUENCE</scope>
    <source>
        <strain evidence="8">VKM Ac-1069</strain>
    </source>
</reference>
<feature type="transmembrane region" description="Helical" evidence="6">
    <location>
        <begin position="376"/>
        <end position="398"/>
    </location>
</feature>
<dbReference type="PANTHER" id="PTHR43124:SF3">
    <property type="entry name" value="CHLORAMPHENICOL EFFLUX PUMP RV0191"/>
    <property type="match status" value="1"/>
</dbReference>
<keyword evidence="2" id="KW-1003">Cell membrane</keyword>
<dbReference type="PROSITE" id="PS50850">
    <property type="entry name" value="MFS"/>
    <property type="match status" value="1"/>
</dbReference>
<dbReference type="InterPro" id="IPR011701">
    <property type="entry name" value="MFS"/>
</dbReference>
<dbReference type="AlphaFoldDB" id="A0A9W6L180"/>
<dbReference type="SUPFAM" id="SSF103473">
    <property type="entry name" value="MFS general substrate transporter"/>
    <property type="match status" value="1"/>
</dbReference>
<evidence type="ECO:0000256" key="4">
    <source>
        <dbReference type="ARBA" id="ARBA00022989"/>
    </source>
</evidence>
<dbReference type="CDD" id="cd06174">
    <property type="entry name" value="MFS"/>
    <property type="match status" value="1"/>
</dbReference>
<evidence type="ECO:0000256" key="5">
    <source>
        <dbReference type="ARBA" id="ARBA00023136"/>
    </source>
</evidence>
<dbReference type="PANTHER" id="PTHR43124">
    <property type="entry name" value="PURINE EFFLUX PUMP PBUE"/>
    <property type="match status" value="1"/>
</dbReference>
<feature type="transmembrane region" description="Helical" evidence="6">
    <location>
        <begin position="164"/>
        <end position="183"/>
    </location>
</feature>
<feature type="domain" description="Major facilitator superfamily (MFS) profile" evidence="7">
    <location>
        <begin position="9"/>
        <end position="404"/>
    </location>
</feature>
<accession>A0A9W6L180</accession>
<evidence type="ECO:0000256" key="6">
    <source>
        <dbReference type="SAM" id="Phobius"/>
    </source>
</evidence>
<keyword evidence="9" id="KW-1185">Reference proteome</keyword>
<evidence type="ECO:0000313" key="8">
    <source>
        <dbReference type="EMBL" id="GLL10326.1"/>
    </source>
</evidence>
<evidence type="ECO:0000313" key="9">
    <source>
        <dbReference type="Proteomes" id="UP001143463"/>
    </source>
</evidence>
<name>A0A9W6L180_9PSEU</name>
<feature type="transmembrane region" description="Helical" evidence="6">
    <location>
        <begin position="308"/>
        <end position="332"/>
    </location>
</feature>
<dbReference type="GO" id="GO:0005886">
    <property type="term" value="C:plasma membrane"/>
    <property type="evidence" value="ECO:0007669"/>
    <property type="project" value="UniProtKB-SubCell"/>
</dbReference>
<evidence type="ECO:0000256" key="1">
    <source>
        <dbReference type="ARBA" id="ARBA00004651"/>
    </source>
</evidence>
<feature type="transmembrane region" description="Helical" evidence="6">
    <location>
        <begin position="344"/>
        <end position="370"/>
    </location>
</feature>
<comment type="caution">
    <text evidence="8">The sequence shown here is derived from an EMBL/GenBank/DDBJ whole genome shotgun (WGS) entry which is preliminary data.</text>
</comment>
<comment type="subcellular location">
    <subcellularLocation>
        <location evidence="1">Cell membrane</location>
        <topology evidence="1">Multi-pass membrane protein</topology>
    </subcellularLocation>
</comment>
<dbReference type="Proteomes" id="UP001143463">
    <property type="component" value="Unassembled WGS sequence"/>
</dbReference>
<evidence type="ECO:0000256" key="2">
    <source>
        <dbReference type="ARBA" id="ARBA00022475"/>
    </source>
</evidence>
<keyword evidence="4 6" id="KW-1133">Transmembrane helix</keyword>
<dbReference type="InterPro" id="IPR050189">
    <property type="entry name" value="MFS_Efflux_Transporters"/>
</dbReference>
<dbReference type="RefSeq" id="WP_037040704.1">
    <property type="nucleotide sequence ID" value="NZ_BAAAUZ010000016.1"/>
</dbReference>
<dbReference type="InterPro" id="IPR020846">
    <property type="entry name" value="MFS_dom"/>
</dbReference>
<gene>
    <name evidence="8" type="ORF">GCM10017577_14660</name>
</gene>
<feature type="transmembrane region" description="Helical" evidence="6">
    <location>
        <begin position="217"/>
        <end position="238"/>
    </location>
</feature>
<keyword evidence="5 6" id="KW-0472">Membrane</keyword>
<feature type="transmembrane region" description="Helical" evidence="6">
    <location>
        <begin position="283"/>
        <end position="302"/>
    </location>
</feature>
<feature type="transmembrane region" description="Helical" evidence="6">
    <location>
        <begin position="74"/>
        <end position="94"/>
    </location>
</feature>
<feature type="transmembrane region" description="Helical" evidence="6">
    <location>
        <begin position="44"/>
        <end position="67"/>
    </location>
</feature>
<feature type="transmembrane region" description="Helical" evidence="6">
    <location>
        <begin position="250"/>
        <end position="271"/>
    </location>
</feature>
<dbReference type="InterPro" id="IPR036259">
    <property type="entry name" value="MFS_trans_sf"/>
</dbReference>
<feature type="transmembrane region" description="Helical" evidence="6">
    <location>
        <begin position="136"/>
        <end position="158"/>
    </location>
</feature>
<reference evidence="8" key="1">
    <citation type="journal article" date="2014" name="Int. J. Syst. Evol. Microbiol.">
        <title>Complete genome sequence of Corynebacterium casei LMG S-19264T (=DSM 44701T), isolated from a smear-ripened cheese.</title>
        <authorList>
            <consortium name="US DOE Joint Genome Institute (JGI-PGF)"/>
            <person name="Walter F."/>
            <person name="Albersmeier A."/>
            <person name="Kalinowski J."/>
            <person name="Ruckert C."/>
        </authorList>
    </citation>
    <scope>NUCLEOTIDE SEQUENCE</scope>
    <source>
        <strain evidence="8">VKM Ac-1069</strain>
    </source>
</reference>
<keyword evidence="3 6" id="KW-0812">Transmembrane</keyword>